<reference evidence="1 2" key="1">
    <citation type="journal article" date="2016" name="Int. J. Syst. Evol. Microbiol.">
        <title>Descriptions of Anaerotaenia torta gen. nov., sp. nov. and Anaerocolumna cellulosilytica gen. nov., sp. nov. isolated from a methanogenic reactor of cattle waste.</title>
        <authorList>
            <person name="Uek A."/>
            <person name="Ohtaki Y."/>
            <person name="Kaku N."/>
            <person name="Ueki K."/>
        </authorList>
    </citation>
    <scope>NUCLEOTIDE SEQUENCE [LARGE SCALE GENOMIC DNA]</scope>
    <source>
        <strain evidence="1 2">SN021</strain>
    </source>
</reference>
<dbReference type="InterPro" id="IPR007160">
    <property type="entry name" value="DUF362"/>
</dbReference>
<dbReference type="KEGG" id="acel:acsn021_13030"/>
<organism evidence="1 2">
    <name type="scientific">Anaerocolumna cellulosilytica</name>
    <dbReference type="NCBI Taxonomy" id="433286"/>
    <lineage>
        <taxon>Bacteria</taxon>
        <taxon>Bacillati</taxon>
        <taxon>Bacillota</taxon>
        <taxon>Clostridia</taxon>
        <taxon>Lachnospirales</taxon>
        <taxon>Lachnospiraceae</taxon>
        <taxon>Anaerocolumna</taxon>
    </lineage>
</organism>
<proteinExistence type="predicted"/>
<evidence type="ECO:0000313" key="1">
    <source>
        <dbReference type="EMBL" id="BCJ93734.1"/>
    </source>
</evidence>
<dbReference type="RefSeq" id="WP_184092875.1">
    <property type="nucleotide sequence ID" value="NZ_AP023367.1"/>
</dbReference>
<name>A0A6S6QT02_9FIRM</name>
<dbReference type="AlphaFoldDB" id="A0A6S6QT02"/>
<keyword evidence="2" id="KW-1185">Reference proteome</keyword>
<gene>
    <name evidence="1" type="ORF">acsn021_13030</name>
</gene>
<dbReference type="Pfam" id="PF04015">
    <property type="entry name" value="DUF362"/>
    <property type="match status" value="1"/>
</dbReference>
<sequence>MKKATVAIVKIKDGNYKEAVNEVFQLLGGVPKYLPPLSKVMIKPNWVTDKHYTTGAVTNTLVLKALSEILLKNSAKHITIGDSAMIGKKTESVITLNGVGALAGKRVDVVDLNQTEYTRVIIPNALKYRRLSLPAVFLESDMVINVPVMKTHDAFPFTLGLKNMKGLLPDNEKRKFHSLGLDEGLIDLNKAALADFTLIDGSIAMEGLGPVNGTPVNLGLLIGSSNALAAEVVAYHIMGFGHLQPAYIEMAHKAGFGEKELKNIQIVGEKLEESIHPFESFYQRHKVVKECIHIHDETACSGCRDVLVQFASGYKSNSMEKVVIYAGDYNPDIDTKGFKTIGIGSCLHQHRNKFDCFVPGCAPLKKNLDAGYQQLTGTLRQEVK</sequence>
<dbReference type="Proteomes" id="UP000515561">
    <property type="component" value="Chromosome"/>
</dbReference>
<evidence type="ECO:0000313" key="2">
    <source>
        <dbReference type="Proteomes" id="UP000515561"/>
    </source>
</evidence>
<protein>
    <submittedName>
        <fullName evidence="1">Uncharacterized protein</fullName>
    </submittedName>
</protein>
<accession>A0A6S6QT02</accession>
<dbReference type="EMBL" id="AP023367">
    <property type="protein sequence ID" value="BCJ93734.1"/>
    <property type="molecule type" value="Genomic_DNA"/>
</dbReference>